<dbReference type="Gene3D" id="3.10.129.110">
    <property type="entry name" value="Polyketide synthase dehydratase"/>
    <property type="match status" value="1"/>
</dbReference>
<dbReference type="InterPro" id="IPR018201">
    <property type="entry name" value="Ketoacyl_synth_AS"/>
</dbReference>
<dbReference type="InterPro" id="IPR049551">
    <property type="entry name" value="PKS_DH_C"/>
</dbReference>
<dbReference type="SMART" id="SM00826">
    <property type="entry name" value="PKS_DH"/>
    <property type="match status" value="1"/>
</dbReference>
<feature type="region of interest" description="C-terminal hotdog fold" evidence="6">
    <location>
        <begin position="1106"/>
        <end position="1262"/>
    </location>
</feature>
<evidence type="ECO:0000256" key="6">
    <source>
        <dbReference type="PROSITE-ProRule" id="PRU01363"/>
    </source>
</evidence>
<evidence type="ECO:0000256" key="1">
    <source>
        <dbReference type="ARBA" id="ARBA00022450"/>
    </source>
</evidence>
<evidence type="ECO:0000256" key="4">
    <source>
        <dbReference type="ARBA" id="ARBA00023268"/>
    </source>
</evidence>
<dbReference type="PROSITE" id="PS52004">
    <property type="entry name" value="KS3_2"/>
    <property type="match status" value="1"/>
</dbReference>
<dbReference type="InterPro" id="IPR057326">
    <property type="entry name" value="KR_dom"/>
</dbReference>
<feature type="domain" description="Ketosynthase family 3 (KS3)" evidence="8">
    <location>
        <begin position="26"/>
        <end position="449"/>
    </location>
</feature>
<dbReference type="InterPro" id="IPR001227">
    <property type="entry name" value="Ac_transferase_dom_sf"/>
</dbReference>
<dbReference type="InterPro" id="IPR050091">
    <property type="entry name" value="PKS_NRPS_Biosynth_Enz"/>
</dbReference>
<sequence length="2353" mass="257784">MAPDSKELSGGNLEKVSTKGHQGSQYEPIAIVGMGCHLPGDVSSPSDLWDFLLQGRSGHSKMPQSRFNAEGFYHPDSNHPNSINATGGYFLTEDIRSFDNSFFGINNLEAKYMDPQQRKLLEVVHECFENAGLPMEKRLGANVGCYVANFTSDHQLSQVKDPDSFHRYSATGMGITILANRISHVFDLRGPSMVLDTACSSSLYALHTACTALNAGECDGAIVAGANLIQSPEVHIATVKTGVLSGTSQCHTFDKSADGYGRAEGVGALFLKRLSDAVRDSDPIRSVIRGTAANSNGKTNGITLPSAVGQEAVIRKAYVRAGLDLDETDYVEAHGTGTPVGDPIEIDALSRVFHHRSGRRTLVGSLKPNLGHSEAVSGISSVMKVTLALENGLIPRTIGVTDVNSELRVDERNIKIVTEPTPWPESTARRASINSFGYGGANAHVILEAANAHVPDAPQNSNPQCHSLGTAVLLPLSAHSRLSLNEFVENLASSNIGIHRLEDLAFTLSCRRSHLSSRGYLLVTRDTISNDLHPSRLQTLEAAKEPLRLPLAFVFTGQGAQWATMGSHLLERFSTFRRTIQELDTSLAGLSNPPSWTIERAIREPEVSSMIHVVSHSQPVCTAIQIGLVNLLKEWGILPQAVIGHSSGTLADQLYEDCTDTGFCTGEIAATFAAGHITAAEAIAVAYHRGQILLRSPCSGAMMAVGLESSSAFKILCDTGYQDKLAIACVNSPENVTVSGDEEAVDALAAYCQEQNIFTRKLKTDGRAYHSKHMSTLGPDYENMISETTFQTESCQSKSAQIPMISSITSRLVEPNQTRTANYWRQNLESPVDFCGALKVLFLDHKYHIIEIGPHPALRLPIAQTQKTLGIEESHCLYSSTLFRGVNSVNSMLQLAGSLFLREHEVNIERINRTNSASSEPPRHVLHSLPNQKWVYGPLLWHESRISRESRSRQNPRHELLGTRLPGDNGKTMTWRNLLKIKDVPWLGDHKLGQTVVFPAAGYLAIAVEALHQALGPDRHFGPVLTFRQVNFVKALAMLDEGSDVEMLTELRPLQISSTTTSKVWWQFETSSHDGHTPTTHANGYLGLEMTSQFISPTLNFSTASMEWQPMRNWYEKMPTCDINPGSSFHSLAEIMVDRMRTARQTVAKTISRSEALPSPGGCPHYFIHPTTIDACLQTAWIASTAGLIEDLKGLVPVSIGSIKMATSIDRFPPGARIIRGVSEPVGFQSARFSSELYDSEGNVHLQMQGMRAVPYQEGATQTVLSGERYPMLRVLWKPDLSLLKADDSTVLETCADKLPLIQKMFSDTDTRTVAGVLDLLAHKNPDMKILMLGKYSKEVTSSFLEMLHANTSLRRFGSFTWASLTVSGQLVCEDSKENVNHRYSIDAAAIQQGALFDAIVMPTTACIKPCLEDNLEKLLGYLADSGSLLFVADPAMTAQKVPSGFSKILAPVRDSKNKVVTLTRARRYEGPKIIARSTTVILIGHIQDSAFNDALKTSISSTHGYEVVRVSLSDIAEATLPAKSIVVSTIELRRPIVGTMSAADLDCLKLLVEKASIILWVSGGNLYNAERPDFAPVFGLSRSVLLELPSIKFVVLDIDTTREELRSAESNIPMLLEQAIHNPRMDLEYLQHMGILHVSRFIPDHSMSRRFREKQDEEAVDLLLKDVGVCQLSIKHLGQLDTIQFVTSPEQNSPLEADFVEVQAKILGLNAKDVHVMSGRIDTKNGTCSAEIAGIVRRVGSQVTKFAAGDRVVVMAPNHFATVEKVPEWACCKLRDNENLALMATIPGVFSTALYALHHRARLEHGEIFATVSTTEKKRFLIETFGLDEDHIFSSRDSSFLPAVLRATFGRGVDVVLNFLTGDLLHDSWRACADFGRFVEIGKRDILDGGRLDMEIFERGITFTAFDLSALYYSTSLSRRAIWQALLHESVELYRYGRIKFFPPPQIFDISDVVKAFRAVSLSSRIGKIAVSLENPDSVIPFVRPRYDTRLDPNKSYFLVGCLGGLGRSLTRWMFGRGARSFVFLGRSGTEKREAIDLVEDLRKSGAQVRVVCGDVTVYKDVEHAIAQIPGTIGGVVQAAMGLDEALFATMSSEKWRKGVDPKIQGTWNIHNALKEKDGHLDFFILTSSISGSVGTATESNYCAANAFMDTFARYRRSLGLPAISIGLGMISEVGYLHEHPDIEALLLRKGLRAITESELLQIMDIALTEKFLSNQSYGSEHFIQGHVLTGLEAQGLQDIRRKGFEGGSHVLDDRRTSIMARALSDGSSGGMSSVIQEGPGSGHLPKSIAEALAADKIDGGALTRALESIVGQNISNLLLLSANQLNAKSYLSKFGLNSVLAAEFRYHLPCL</sequence>
<dbReference type="Pfam" id="PF16197">
    <property type="entry name" value="KAsynt_C_assoc"/>
    <property type="match status" value="1"/>
</dbReference>
<dbReference type="InterPro" id="IPR016039">
    <property type="entry name" value="Thiolase-like"/>
</dbReference>
<dbReference type="SMART" id="SM00827">
    <property type="entry name" value="PKS_AT"/>
    <property type="match status" value="1"/>
</dbReference>
<dbReference type="InterPro" id="IPR016036">
    <property type="entry name" value="Malonyl_transacylase_ACP-bd"/>
</dbReference>
<dbReference type="PANTHER" id="PTHR43775:SF50">
    <property type="entry name" value="HIGHLY REDUCING POLYKETIDE SYNTHASE SRDA"/>
    <property type="match status" value="1"/>
</dbReference>
<dbReference type="GO" id="GO:0016491">
    <property type="term" value="F:oxidoreductase activity"/>
    <property type="evidence" value="ECO:0007669"/>
    <property type="project" value="InterPro"/>
</dbReference>
<evidence type="ECO:0000259" key="9">
    <source>
        <dbReference type="PROSITE" id="PS52019"/>
    </source>
</evidence>
<evidence type="ECO:0000313" key="11">
    <source>
        <dbReference type="Proteomes" id="UP000578531"/>
    </source>
</evidence>
<feature type="region of interest" description="N-terminal hotdog fold" evidence="6">
    <location>
        <begin position="958"/>
        <end position="1093"/>
    </location>
</feature>
<keyword evidence="1" id="KW-0596">Phosphopantetheine</keyword>
<dbReference type="InterPro" id="IPR014030">
    <property type="entry name" value="Ketoacyl_synth_N"/>
</dbReference>
<accession>A0A8H6G2K8</accession>
<dbReference type="SUPFAM" id="SSF53901">
    <property type="entry name" value="Thiolase-like"/>
    <property type="match status" value="1"/>
</dbReference>
<dbReference type="SUPFAM" id="SSF50129">
    <property type="entry name" value="GroES-like"/>
    <property type="match status" value="1"/>
</dbReference>
<dbReference type="InterPro" id="IPR020843">
    <property type="entry name" value="ER"/>
</dbReference>
<dbReference type="Pfam" id="PF14765">
    <property type="entry name" value="PS-DH"/>
    <property type="match status" value="1"/>
</dbReference>
<feature type="region of interest" description="Disordered" evidence="7">
    <location>
        <begin position="1"/>
        <end position="21"/>
    </location>
</feature>
<dbReference type="Gene3D" id="3.40.366.10">
    <property type="entry name" value="Malonyl-Coenzyme A Acyl Carrier Protein, domain 2"/>
    <property type="match status" value="1"/>
</dbReference>
<dbReference type="InterPro" id="IPR032821">
    <property type="entry name" value="PKS_assoc"/>
</dbReference>
<dbReference type="PANTHER" id="PTHR43775">
    <property type="entry name" value="FATTY ACID SYNTHASE"/>
    <property type="match status" value="1"/>
</dbReference>
<protein>
    <recommendedName>
        <fullName evidence="12">Polyketide synthase</fullName>
    </recommendedName>
</protein>
<feature type="active site" description="Proton donor; for dehydratase activity" evidence="6">
    <location>
        <position position="1174"/>
    </location>
</feature>
<organism evidence="10 11">
    <name type="scientific">Letharia columbiana</name>
    <dbReference type="NCBI Taxonomy" id="112416"/>
    <lineage>
        <taxon>Eukaryota</taxon>
        <taxon>Fungi</taxon>
        <taxon>Dikarya</taxon>
        <taxon>Ascomycota</taxon>
        <taxon>Pezizomycotina</taxon>
        <taxon>Lecanoromycetes</taxon>
        <taxon>OSLEUM clade</taxon>
        <taxon>Lecanoromycetidae</taxon>
        <taxon>Lecanorales</taxon>
        <taxon>Lecanorineae</taxon>
        <taxon>Parmeliaceae</taxon>
        <taxon>Letharia</taxon>
    </lineage>
</organism>
<keyword evidence="2" id="KW-0597">Phosphoprotein</keyword>
<keyword evidence="11" id="KW-1185">Reference proteome</keyword>
<evidence type="ECO:0008006" key="12">
    <source>
        <dbReference type="Google" id="ProtNLM"/>
    </source>
</evidence>
<dbReference type="InterPro" id="IPR020807">
    <property type="entry name" value="PKS_DH"/>
</dbReference>
<comment type="caution">
    <text evidence="10">The sequence shown here is derived from an EMBL/GenBank/DDBJ whole genome shotgun (WGS) entry which is preliminary data.</text>
</comment>
<evidence type="ECO:0000256" key="5">
    <source>
        <dbReference type="ARBA" id="ARBA00023315"/>
    </source>
</evidence>
<dbReference type="RefSeq" id="XP_037168688.1">
    <property type="nucleotide sequence ID" value="XM_037304595.1"/>
</dbReference>
<evidence type="ECO:0000259" key="8">
    <source>
        <dbReference type="PROSITE" id="PS52004"/>
    </source>
</evidence>
<dbReference type="Pfam" id="PF00109">
    <property type="entry name" value="ketoacyl-synt"/>
    <property type="match status" value="1"/>
</dbReference>
<feature type="domain" description="PKS/mFAS DH" evidence="9">
    <location>
        <begin position="958"/>
        <end position="1262"/>
    </location>
</feature>
<gene>
    <name evidence="10" type="ORF">HO173_002663</name>
</gene>
<reference evidence="10 11" key="1">
    <citation type="journal article" date="2020" name="Genomics">
        <title>Complete, high-quality genomes from long-read metagenomic sequencing of two wolf lichen thalli reveals enigmatic genome architecture.</title>
        <authorList>
            <person name="McKenzie S.K."/>
            <person name="Walston R.F."/>
            <person name="Allen J.L."/>
        </authorList>
    </citation>
    <scope>NUCLEOTIDE SEQUENCE [LARGE SCALE GENOMIC DNA]</scope>
    <source>
        <strain evidence="10">WasteWater2</strain>
    </source>
</reference>
<dbReference type="PROSITE" id="PS52019">
    <property type="entry name" value="PKS_MFAS_DH"/>
    <property type="match status" value="1"/>
</dbReference>
<name>A0A8H6G2K8_9LECA</name>
<evidence type="ECO:0000256" key="2">
    <source>
        <dbReference type="ARBA" id="ARBA00022553"/>
    </source>
</evidence>
<dbReference type="InterPro" id="IPR020841">
    <property type="entry name" value="PKS_Beta-ketoAc_synthase_dom"/>
</dbReference>
<dbReference type="Pfam" id="PF13602">
    <property type="entry name" value="ADH_zinc_N_2"/>
    <property type="match status" value="1"/>
</dbReference>
<keyword evidence="3" id="KW-0808">Transferase</keyword>
<dbReference type="EMBL" id="JACCJC010000006">
    <property type="protein sequence ID" value="KAF6239401.1"/>
    <property type="molecule type" value="Genomic_DNA"/>
</dbReference>
<dbReference type="InterPro" id="IPR013154">
    <property type="entry name" value="ADH-like_N"/>
</dbReference>
<dbReference type="SUPFAM" id="SSF55048">
    <property type="entry name" value="Probable ACP-binding domain of malonyl-CoA ACP transacylase"/>
    <property type="match status" value="1"/>
</dbReference>
<keyword evidence="5" id="KW-0012">Acyltransferase</keyword>
<feature type="active site" description="Proton acceptor; for dehydratase activity" evidence="6">
    <location>
        <position position="990"/>
    </location>
</feature>
<dbReference type="GO" id="GO:0004312">
    <property type="term" value="F:fatty acid synthase activity"/>
    <property type="evidence" value="ECO:0007669"/>
    <property type="project" value="TreeGrafter"/>
</dbReference>
<dbReference type="InterPro" id="IPR016035">
    <property type="entry name" value="Acyl_Trfase/lysoPLipase"/>
</dbReference>
<dbReference type="SUPFAM" id="SSF51735">
    <property type="entry name" value="NAD(P)-binding Rossmann-fold domains"/>
    <property type="match status" value="2"/>
</dbReference>
<dbReference type="GO" id="GO:0044550">
    <property type="term" value="P:secondary metabolite biosynthetic process"/>
    <property type="evidence" value="ECO:0007669"/>
    <property type="project" value="TreeGrafter"/>
</dbReference>
<dbReference type="GeneID" id="59284335"/>
<dbReference type="InterPro" id="IPR013968">
    <property type="entry name" value="PKS_KR"/>
</dbReference>
<dbReference type="InterPro" id="IPR011032">
    <property type="entry name" value="GroES-like_sf"/>
</dbReference>
<dbReference type="PROSITE" id="PS00606">
    <property type="entry name" value="KS3_1"/>
    <property type="match status" value="1"/>
</dbReference>
<dbReference type="Pfam" id="PF08240">
    <property type="entry name" value="ADH_N"/>
    <property type="match status" value="1"/>
</dbReference>
<dbReference type="InterPro" id="IPR049552">
    <property type="entry name" value="PKS_DH_N"/>
</dbReference>
<dbReference type="InterPro" id="IPR042104">
    <property type="entry name" value="PKS_dehydratase_sf"/>
</dbReference>
<dbReference type="SMART" id="SM00825">
    <property type="entry name" value="PKS_KS"/>
    <property type="match status" value="1"/>
</dbReference>
<dbReference type="Gene3D" id="3.40.50.720">
    <property type="entry name" value="NAD(P)-binding Rossmann-like Domain"/>
    <property type="match status" value="2"/>
</dbReference>
<dbReference type="InterPro" id="IPR056501">
    <property type="entry name" value="NAD-bd_HRPKS_sdrA"/>
</dbReference>
<dbReference type="SMART" id="SM00829">
    <property type="entry name" value="PKS_ER"/>
    <property type="match status" value="1"/>
</dbReference>
<dbReference type="InterPro" id="IPR014043">
    <property type="entry name" value="Acyl_transferase_dom"/>
</dbReference>
<dbReference type="Gene3D" id="3.40.47.10">
    <property type="match status" value="1"/>
</dbReference>
<dbReference type="InterPro" id="IPR014031">
    <property type="entry name" value="Ketoacyl_synth_C"/>
</dbReference>
<dbReference type="Pfam" id="PF08659">
    <property type="entry name" value="KR"/>
    <property type="match status" value="1"/>
</dbReference>
<proteinExistence type="predicted"/>
<dbReference type="OrthoDB" id="329835at2759"/>
<dbReference type="Pfam" id="PF21089">
    <property type="entry name" value="PKS_DH_N"/>
    <property type="match status" value="1"/>
</dbReference>
<evidence type="ECO:0000256" key="7">
    <source>
        <dbReference type="SAM" id="MobiDB-lite"/>
    </source>
</evidence>
<evidence type="ECO:0000256" key="3">
    <source>
        <dbReference type="ARBA" id="ARBA00022679"/>
    </source>
</evidence>
<dbReference type="Proteomes" id="UP000578531">
    <property type="component" value="Unassembled WGS sequence"/>
</dbReference>
<dbReference type="Pfam" id="PF02801">
    <property type="entry name" value="Ketoacyl-synt_C"/>
    <property type="match status" value="1"/>
</dbReference>
<dbReference type="Pfam" id="PF23114">
    <property type="entry name" value="NAD-bd_HRPKS_sdrA"/>
    <property type="match status" value="1"/>
</dbReference>
<dbReference type="CDD" id="cd00833">
    <property type="entry name" value="PKS"/>
    <property type="match status" value="1"/>
</dbReference>
<dbReference type="InterPro" id="IPR036291">
    <property type="entry name" value="NAD(P)-bd_dom_sf"/>
</dbReference>
<dbReference type="GO" id="GO:0004315">
    <property type="term" value="F:3-oxoacyl-[acyl-carrier-protein] synthase activity"/>
    <property type="evidence" value="ECO:0007669"/>
    <property type="project" value="InterPro"/>
</dbReference>
<dbReference type="GO" id="GO:0006633">
    <property type="term" value="P:fatty acid biosynthetic process"/>
    <property type="evidence" value="ECO:0007669"/>
    <property type="project" value="InterPro"/>
</dbReference>
<dbReference type="SUPFAM" id="SSF52151">
    <property type="entry name" value="FabD/lysophospholipase-like"/>
    <property type="match status" value="1"/>
</dbReference>
<evidence type="ECO:0000313" key="10">
    <source>
        <dbReference type="EMBL" id="KAF6239401.1"/>
    </source>
</evidence>
<dbReference type="Pfam" id="PF00698">
    <property type="entry name" value="Acyl_transf_1"/>
    <property type="match status" value="1"/>
</dbReference>
<dbReference type="SMART" id="SM00822">
    <property type="entry name" value="PKS_KR"/>
    <property type="match status" value="1"/>
</dbReference>
<dbReference type="CDD" id="cd05195">
    <property type="entry name" value="enoyl_red"/>
    <property type="match status" value="1"/>
</dbReference>
<dbReference type="Gene3D" id="3.90.180.10">
    <property type="entry name" value="Medium-chain alcohol dehydrogenases, catalytic domain"/>
    <property type="match status" value="2"/>
</dbReference>
<dbReference type="InterPro" id="IPR049900">
    <property type="entry name" value="PKS_mFAS_DH"/>
</dbReference>
<keyword evidence="4" id="KW-0511">Multifunctional enzyme</keyword>